<accession>A0A8S5LMJ6</accession>
<protein>
    <submittedName>
        <fullName evidence="1">Uncharacterized protein</fullName>
    </submittedName>
</protein>
<sequence length="80" mass="9102">MTEKNIEKVHCATMVLNQLDNLLTSFVAKVREEEIPEEDLKAVLDEFPDFPEEILTILAQWSLETLTISLGLSGKLKDKE</sequence>
<proteinExistence type="predicted"/>
<evidence type="ECO:0000313" key="1">
    <source>
        <dbReference type="EMBL" id="DAD71107.1"/>
    </source>
</evidence>
<organism evidence="1">
    <name type="scientific">Podoviridae sp. ctiuS14</name>
    <dbReference type="NCBI Taxonomy" id="2827620"/>
    <lineage>
        <taxon>Viruses</taxon>
        <taxon>Duplodnaviria</taxon>
        <taxon>Heunggongvirae</taxon>
        <taxon>Uroviricota</taxon>
        <taxon>Caudoviricetes</taxon>
    </lineage>
</organism>
<reference evidence="1" key="1">
    <citation type="journal article" date="2021" name="Proc. Natl. Acad. Sci. U.S.A.">
        <title>A Catalog of Tens of Thousands of Viruses from Human Metagenomes Reveals Hidden Associations with Chronic Diseases.</title>
        <authorList>
            <person name="Tisza M.J."/>
            <person name="Buck C.B."/>
        </authorList>
    </citation>
    <scope>NUCLEOTIDE SEQUENCE</scope>
    <source>
        <strain evidence="1">CtiuS14</strain>
    </source>
</reference>
<name>A0A8S5LMJ6_9CAUD</name>
<dbReference type="EMBL" id="BK015876">
    <property type="protein sequence ID" value="DAD71107.1"/>
    <property type="molecule type" value="Genomic_DNA"/>
</dbReference>